<evidence type="ECO:0000256" key="1">
    <source>
        <dbReference type="SAM" id="MobiDB-lite"/>
    </source>
</evidence>
<comment type="caution">
    <text evidence="2">The sequence shown here is derived from an EMBL/GenBank/DDBJ whole genome shotgun (WGS) entry which is preliminary data.</text>
</comment>
<dbReference type="Proteomes" id="UP000237000">
    <property type="component" value="Unassembled WGS sequence"/>
</dbReference>
<sequence>MPRDLASMPTAVPVGWTVPDPMQPPPQVATTPLQAATPIELCPILTTRPRPLRAFFSEVLAHGLSNVMVPIPDTTWPPHAIAL</sequence>
<reference evidence="3" key="1">
    <citation type="submission" date="2016-06" db="EMBL/GenBank/DDBJ databases">
        <title>Parallel loss of symbiosis genes in relatives of nitrogen-fixing non-legume Parasponia.</title>
        <authorList>
            <person name="Van Velzen R."/>
            <person name="Holmer R."/>
            <person name="Bu F."/>
            <person name="Rutten L."/>
            <person name="Van Zeijl A."/>
            <person name="Liu W."/>
            <person name="Santuari L."/>
            <person name="Cao Q."/>
            <person name="Sharma T."/>
            <person name="Shen D."/>
            <person name="Roswanjaya Y."/>
            <person name="Wardhani T."/>
            <person name="Kalhor M.S."/>
            <person name="Jansen J."/>
            <person name="Van den Hoogen J."/>
            <person name="Gungor B."/>
            <person name="Hartog M."/>
            <person name="Hontelez J."/>
            <person name="Verver J."/>
            <person name="Yang W.-C."/>
            <person name="Schijlen E."/>
            <person name="Repin R."/>
            <person name="Schilthuizen M."/>
            <person name="Schranz E."/>
            <person name="Heidstra R."/>
            <person name="Miyata K."/>
            <person name="Fedorova E."/>
            <person name="Kohlen W."/>
            <person name="Bisseling T."/>
            <person name="Smit S."/>
            <person name="Geurts R."/>
        </authorList>
    </citation>
    <scope>NUCLEOTIDE SEQUENCE [LARGE SCALE GENOMIC DNA]</scope>
    <source>
        <strain evidence="3">cv. RG33-2</strain>
    </source>
</reference>
<proteinExistence type="predicted"/>
<dbReference type="InParanoid" id="A0A2P5BN27"/>
<feature type="region of interest" description="Disordered" evidence="1">
    <location>
        <begin position="1"/>
        <end position="30"/>
    </location>
</feature>
<keyword evidence="3" id="KW-1185">Reference proteome</keyword>
<dbReference type="AlphaFoldDB" id="A0A2P5BN27"/>
<organism evidence="2 3">
    <name type="scientific">Trema orientale</name>
    <name type="common">Charcoal tree</name>
    <name type="synonym">Celtis orientalis</name>
    <dbReference type="NCBI Taxonomy" id="63057"/>
    <lineage>
        <taxon>Eukaryota</taxon>
        <taxon>Viridiplantae</taxon>
        <taxon>Streptophyta</taxon>
        <taxon>Embryophyta</taxon>
        <taxon>Tracheophyta</taxon>
        <taxon>Spermatophyta</taxon>
        <taxon>Magnoliopsida</taxon>
        <taxon>eudicotyledons</taxon>
        <taxon>Gunneridae</taxon>
        <taxon>Pentapetalae</taxon>
        <taxon>rosids</taxon>
        <taxon>fabids</taxon>
        <taxon>Rosales</taxon>
        <taxon>Cannabaceae</taxon>
        <taxon>Trema</taxon>
    </lineage>
</organism>
<name>A0A2P5BN27_TREOI</name>
<evidence type="ECO:0000313" key="3">
    <source>
        <dbReference type="Proteomes" id="UP000237000"/>
    </source>
</evidence>
<protein>
    <submittedName>
        <fullName evidence="2">Uncharacterized protein</fullName>
    </submittedName>
</protein>
<accession>A0A2P5BN27</accession>
<dbReference type="EMBL" id="JXTC01000489">
    <property type="protein sequence ID" value="PON50197.1"/>
    <property type="molecule type" value="Genomic_DNA"/>
</dbReference>
<evidence type="ECO:0000313" key="2">
    <source>
        <dbReference type="EMBL" id="PON50197.1"/>
    </source>
</evidence>
<gene>
    <name evidence="2" type="ORF">TorRG33x02_315220</name>
</gene>